<organism evidence="6 7">
    <name type="scientific">Endocarpon pusillum</name>
    <dbReference type="NCBI Taxonomy" id="364733"/>
    <lineage>
        <taxon>Eukaryota</taxon>
        <taxon>Fungi</taxon>
        <taxon>Dikarya</taxon>
        <taxon>Ascomycota</taxon>
        <taxon>Pezizomycotina</taxon>
        <taxon>Eurotiomycetes</taxon>
        <taxon>Chaetothyriomycetidae</taxon>
        <taxon>Verrucariales</taxon>
        <taxon>Verrucariaceae</taxon>
        <taxon>Endocarpon</taxon>
    </lineage>
</organism>
<evidence type="ECO:0000256" key="4">
    <source>
        <dbReference type="ARBA" id="ARBA00022807"/>
    </source>
</evidence>
<dbReference type="OrthoDB" id="407146at2759"/>
<comment type="caution">
    <text evidence="6">The sequence shown here is derived from an EMBL/GenBank/DDBJ whole genome shotgun (WGS) entry which is preliminary data.</text>
</comment>
<reference evidence="6" key="1">
    <citation type="submission" date="2020-02" db="EMBL/GenBank/DDBJ databases">
        <authorList>
            <person name="Palmer J.M."/>
        </authorList>
    </citation>
    <scope>NUCLEOTIDE SEQUENCE</scope>
    <source>
        <strain evidence="6">EPUS1.4</strain>
        <tissue evidence="6">Thallus</tissue>
    </source>
</reference>
<dbReference type="EMBL" id="JAACFV010000122">
    <property type="protein sequence ID" value="KAF7504963.1"/>
    <property type="molecule type" value="Genomic_DNA"/>
</dbReference>
<dbReference type="GO" id="GO:0006508">
    <property type="term" value="P:proteolysis"/>
    <property type="evidence" value="ECO:0007669"/>
    <property type="project" value="UniProtKB-KW"/>
</dbReference>
<evidence type="ECO:0000256" key="3">
    <source>
        <dbReference type="ARBA" id="ARBA00022801"/>
    </source>
</evidence>
<comment type="similarity">
    <text evidence="1">Belongs to the peptidase C15 family.</text>
</comment>
<proteinExistence type="inferred from homology"/>
<protein>
    <submittedName>
        <fullName evidence="6">Uncharacterized protein</fullName>
    </submittedName>
</protein>
<evidence type="ECO:0000256" key="2">
    <source>
        <dbReference type="ARBA" id="ARBA00022670"/>
    </source>
</evidence>
<dbReference type="Gene3D" id="3.40.630.20">
    <property type="entry name" value="Peptidase C15, pyroglutamyl peptidase I-like"/>
    <property type="match status" value="1"/>
</dbReference>
<gene>
    <name evidence="6" type="ORF">GJ744_001544</name>
</gene>
<evidence type="ECO:0000313" key="7">
    <source>
        <dbReference type="Proteomes" id="UP000606974"/>
    </source>
</evidence>
<dbReference type="PANTHER" id="PTHR23402">
    <property type="entry name" value="PROTEASE FAMILY C15 PYROGLUTAMYL-PEPTIDASE I-RELATED"/>
    <property type="match status" value="1"/>
</dbReference>
<dbReference type="PANTHER" id="PTHR23402:SF1">
    <property type="entry name" value="PYROGLUTAMYL-PEPTIDASE I"/>
    <property type="match status" value="1"/>
</dbReference>
<dbReference type="Proteomes" id="UP000606974">
    <property type="component" value="Unassembled WGS sequence"/>
</dbReference>
<dbReference type="AlphaFoldDB" id="A0A8H7A9F5"/>
<evidence type="ECO:0000256" key="5">
    <source>
        <dbReference type="SAM" id="MobiDB-lite"/>
    </source>
</evidence>
<evidence type="ECO:0000313" key="6">
    <source>
        <dbReference type="EMBL" id="KAF7504963.1"/>
    </source>
</evidence>
<feature type="region of interest" description="Disordered" evidence="5">
    <location>
        <begin position="202"/>
        <end position="235"/>
    </location>
</feature>
<dbReference type="SUPFAM" id="SSF53182">
    <property type="entry name" value="Pyrrolidone carboxyl peptidase (pyroglutamate aminopeptidase)"/>
    <property type="match status" value="1"/>
</dbReference>
<keyword evidence="2" id="KW-0645">Protease</keyword>
<evidence type="ECO:0000256" key="1">
    <source>
        <dbReference type="ARBA" id="ARBA00006641"/>
    </source>
</evidence>
<dbReference type="InterPro" id="IPR016125">
    <property type="entry name" value="Peptidase_C15-like"/>
</dbReference>
<feature type="region of interest" description="Disordered" evidence="5">
    <location>
        <begin position="133"/>
        <end position="159"/>
    </location>
</feature>
<sequence length="235" mass="25781">MAGGRRHYALETLAHRDGYTIKDVDGVDGIDVGSRRWQAECCPPILEVGWDGVDVLGRWRRELKNASISPGSVKQGPPPDVRLSGDAGRFLCDFIFYESLSLRWKEDREGQELQSQGPLHDEVQQPLLPSLPLTRSPALESLTPPSSEISRVRSHADDDDNSKLGKVAFLHVPGDTDALAIERGVRVTIAAIRALVSSWEEGYRRGGGGKPVRLPSPSDGDTRSRRGMVGVEFMS</sequence>
<keyword evidence="7" id="KW-1185">Reference proteome</keyword>
<keyword evidence="4" id="KW-0788">Thiol protease</keyword>
<dbReference type="InterPro" id="IPR036440">
    <property type="entry name" value="Peptidase_C15-like_sf"/>
</dbReference>
<accession>A0A8H7A9F5</accession>
<dbReference type="GO" id="GO:0008234">
    <property type="term" value="F:cysteine-type peptidase activity"/>
    <property type="evidence" value="ECO:0007669"/>
    <property type="project" value="UniProtKB-KW"/>
</dbReference>
<name>A0A8H7A9F5_9EURO</name>
<keyword evidence="3" id="KW-0378">Hydrolase</keyword>